<feature type="transmembrane region" description="Helical" evidence="2">
    <location>
        <begin position="104"/>
        <end position="121"/>
    </location>
</feature>
<sequence length="240" mass="26183">MGDNIDAAMVGGNSETFVQHVFNFDEASKKEMMNVVQYTMVGVVPIVILNKFMQKYVPEADDEKGSVELLAEIAIQLIVMFLGILIINRIVTFVPTYSGIKYEQFSIIHTILAVLMITLSLQTKLGEKVSIIFDRVDELIMGKREGMENEGDGKKNNLTNQSNYRGPQNPLQNAANPSMPITSPGMPMTNAPTQAQGTTGIGSLRQDPVSQNQQNAPPQDEFVPMAANDAIGGGAFGSLW</sequence>
<dbReference type="AlphaFoldDB" id="A0A6C0FIF6"/>
<feature type="transmembrane region" description="Helical" evidence="2">
    <location>
        <begin position="73"/>
        <end position="92"/>
    </location>
</feature>
<evidence type="ECO:0000256" key="2">
    <source>
        <dbReference type="SAM" id="Phobius"/>
    </source>
</evidence>
<protein>
    <submittedName>
        <fullName evidence="3">Uncharacterized protein</fullName>
    </submittedName>
</protein>
<feature type="compositionally biased region" description="Polar residues" evidence="1">
    <location>
        <begin position="208"/>
        <end position="217"/>
    </location>
</feature>
<keyword evidence="2" id="KW-1133">Transmembrane helix</keyword>
<feature type="compositionally biased region" description="Basic and acidic residues" evidence="1">
    <location>
        <begin position="144"/>
        <end position="155"/>
    </location>
</feature>
<name>A0A6C0FIF6_9ZZZZ</name>
<organism evidence="3">
    <name type="scientific">viral metagenome</name>
    <dbReference type="NCBI Taxonomy" id="1070528"/>
    <lineage>
        <taxon>unclassified sequences</taxon>
        <taxon>metagenomes</taxon>
        <taxon>organismal metagenomes</taxon>
    </lineage>
</organism>
<keyword evidence="2" id="KW-0812">Transmembrane</keyword>
<feature type="transmembrane region" description="Helical" evidence="2">
    <location>
        <begin position="35"/>
        <end position="53"/>
    </location>
</feature>
<feature type="compositionally biased region" description="Polar residues" evidence="1">
    <location>
        <begin position="156"/>
        <end position="181"/>
    </location>
</feature>
<keyword evidence="2" id="KW-0472">Membrane</keyword>
<reference evidence="3" key="1">
    <citation type="journal article" date="2020" name="Nature">
        <title>Giant virus diversity and host interactions through global metagenomics.</title>
        <authorList>
            <person name="Schulz F."/>
            <person name="Roux S."/>
            <person name="Paez-Espino D."/>
            <person name="Jungbluth S."/>
            <person name="Walsh D.A."/>
            <person name="Denef V.J."/>
            <person name="McMahon K.D."/>
            <person name="Konstantinidis K.T."/>
            <person name="Eloe-Fadrosh E.A."/>
            <person name="Kyrpides N.C."/>
            <person name="Woyke T."/>
        </authorList>
    </citation>
    <scope>NUCLEOTIDE SEQUENCE</scope>
    <source>
        <strain evidence="3">GVMAG-S-ERX556106-38</strain>
    </source>
</reference>
<evidence type="ECO:0000256" key="1">
    <source>
        <dbReference type="SAM" id="MobiDB-lite"/>
    </source>
</evidence>
<evidence type="ECO:0000313" key="3">
    <source>
        <dbReference type="EMBL" id="QHT38585.1"/>
    </source>
</evidence>
<accession>A0A6C0FIF6</accession>
<dbReference type="EMBL" id="MN738832">
    <property type="protein sequence ID" value="QHT38585.1"/>
    <property type="molecule type" value="Genomic_DNA"/>
</dbReference>
<proteinExistence type="predicted"/>
<feature type="region of interest" description="Disordered" evidence="1">
    <location>
        <begin position="144"/>
        <end position="229"/>
    </location>
</feature>